<keyword evidence="8" id="KW-1185">Reference proteome</keyword>
<dbReference type="GO" id="GO:0046872">
    <property type="term" value="F:metal ion binding"/>
    <property type="evidence" value="ECO:0007669"/>
    <property type="project" value="UniProtKB-KW"/>
</dbReference>
<feature type="binding site" evidence="5">
    <location>
        <position position="206"/>
    </location>
    <ligand>
        <name>molybdate</name>
        <dbReference type="ChEBI" id="CHEBI:36264"/>
    </ligand>
</feature>
<dbReference type="PANTHER" id="PTHR30632">
    <property type="entry name" value="MOLYBDATE-BINDING PERIPLASMIC PROTEIN"/>
    <property type="match status" value="1"/>
</dbReference>
<reference evidence="7 8" key="1">
    <citation type="submission" date="2018-11" db="EMBL/GenBank/DDBJ databases">
        <title>Whole genome sequencing of an environmental sample.</title>
        <authorList>
            <person name="Sarangi A.N."/>
            <person name="Singh D."/>
            <person name="Tripathy S."/>
        </authorList>
    </citation>
    <scope>NUCLEOTIDE SEQUENCE [LARGE SCALE GENOMIC DNA]</scope>
    <source>
        <strain evidence="7 8">Lakshadweep</strain>
    </source>
</reference>
<proteinExistence type="inferred from homology"/>
<keyword evidence="3 5" id="KW-0479">Metal-binding</keyword>
<organism evidence="7 8">
    <name type="scientific">Leptolyngbya iicbica LK</name>
    <dbReference type="NCBI Taxonomy" id="2294035"/>
    <lineage>
        <taxon>Bacteria</taxon>
        <taxon>Bacillati</taxon>
        <taxon>Cyanobacteriota</taxon>
        <taxon>Cyanophyceae</taxon>
        <taxon>Leptolyngbyales</taxon>
        <taxon>Leptolyngbyaceae</taxon>
        <taxon>Leptolyngbya group</taxon>
        <taxon>Leptolyngbya</taxon>
        <taxon>Leptolyngbya iicbica</taxon>
    </lineage>
</organism>
<dbReference type="AlphaFoldDB" id="A0A4Q7EAE9"/>
<dbReference type="PIRSF" id="PIRSF004846">
    <property type="entry name" value="ModA"/>
    <property type="match status" value="1"/>
</dbReference>
<dbReference type="SUPFAM" id="SSF53850">
    <property type="entry name" value="Periplasmic binding protein-like II"/>
    <property type="match status" value="1"/>
</dbReference>
<evidence type="ECO:0000256" key="2">
    <source>
        <dbReference type="ARBA" id="ARBA00022505"/>
    </source>
</evidence>
<evidence type="ECO:0000256" key="1">
    <source>
        <dbReference type="ARBA" id="ARBA00009175"/>
    </source>
</evidence>
<evidence type="ECO:0000256" key="6">
    <source>
        <dbReference type="SAM" id="SignalP"/>
    </source>
</evidence>
<sequence>MHRRHLLTLLALGAGLGAIACGTPPTPSATNAASKTSATSAPIELTISVAASVQDAMKDVQTAYQQTAPNVTITYNFGSSGSLAQQIAQGAPVDIFLSASQKWMDDLEAKGEMASGSRQDLLQNAMVLIVPLDKTDITDFKDFETDAVSKIAIGEPESVPAGGYAKEVLTALNLFDTIQPKLVFGKDVRQVLAYVETGNVDAGLVYATDAQVSDQVQTVAIAPAETHTPIVYPVAVVEDSDQQAAAQAFVDFLSSETAVAIFQGYGFGMAE</sequence>
<dbReference type="GO" id="GO:1901359">
    <property type="term" value="F:tungstate binding"/>
    <property type="evidence" value="ECO:0007669"/>
    <property type="project" value="UniProtKB-ARBA"/>
</dbReference>
<keyword evidence="2 5" id="KW-0500">Molybdenum</keyword>
<comment type="caution">
    <text evidence="7">The sequence shown here is derived from an EMBL/GenBank/DDBJ whole genome shotgun (WGS) entry which is preliminary data.</text>
</comment>
<evidence type="ECO:0000256" key="4">
    <source>
        <dbReference type="ARBA" id="ARBA00022729"/>
    </source>
</evidence>
<dbReference type="Proteomes" id="UP000292459">
    <property type="component" value="Unassembled WGS sequence"/>
</dbReference>
<protein>
    <submittedName>
        <fullName evidence="7">Molybdate ABC transporter substrate-binding protein</fullName>
    </submittedName>
</protein>
<evidence type="ECO:0000256" key="3">
    <source>
        <dbReference type="ARBA" id="ARBA00022723"/>
    </source>
</evidence>
<keyword evidence="4 6" id="KW-0732">Signal</keyword>
<feature type="chain" id="PRO_5020866791" evidence="6">
    <location>
        <begin position="21"/>
        <end position="271"/>
    </location>
</feature>
<dbReference type="PROSITE" id="PS51257">
    <property type="entry name" value="PROKAR_LIPOPROTEIN"/>
    <property type="match status" value="1"/>
</dbReference>
<feature type="binding site" evidence="5">
    <location>
        <position position="188"/>
    </location>
    <ligand>
        <name>molybdate</name>
        <dbReference type="ChEBI" id="CHEBI:36264"/>
    </ligand>
</feature>
<evidence type="ECO:0000313" key="7">
    <source>
        <dbReference type="EMBL" id="RZM79877.1"/>
    </source>
</evidence>
<gene>
    <name evidence="7" type="primary">modA</name>
    <name evidence="7" type="ORF">DYY88_12240</name>
</gene>
<dbReference type="Gene3D" id="3.40.190.10">
    <property type="entry name" value="Periplasmic binding protein-like II"/>
    <property type="match status" value="2"/>
</dbReference>
<dbReference type="Pfam" id="PF13531">
    <property type="entry name" value="SBP_bac_11"/>
    <property type="match status" value="1"/>
</dbReference>
<feature type="binding site" evidence="5">
    <location>
        <position position="52"/>
    </location>
    <ligand>
        <name>molybdate</name>
        <dbReference type="ChEBI" id="CHEBI:36264"/>
    </ligand>
</feature>
<dbReference type="GO" id="GO:0030973">
    <property type="term" value="F:molybdate ion binding"/>
    <property type="evidence" value="ECO:0007669"/>
    <property type="project" value="UniProtKB-ARBA"/>
</dbReference>
<dbReference type="InterPro" id="IPR050682">
    <property type="entry name" value="ModA/WtpA"/>
</dbReference>
<evidence type="ECO:0000313" key="8">
    <source>
        <dbReference type="Proteomes" id="UP000292459"/>
    </source>
</evidence>
<name>A0A4Q7EAE9_9CYAN</name>
<dbReference type="InterPro" id="IPR041879">
    <property type="entry name" value="YvgL-like_PBP2"/>
</dbReference>
<feature type="binding site" evidence="5">
    <location>
        <position position="161"/>
    </location>
    <ligand>
        <name>molybdate</name>
        <dbReference type="ChEBI" id="CHEBI:36264"/>
    </ligand>
</feature>
<dbReference type="PANTHER" id="PTHR30632:SF0">
    <property type="entry name" value="SULFATE-BINDING PROTEIN"/>
    <property type="match status" value="1"/>
</dbReference>
<feature type="binding site" evidence="5">
    <location>
        <position position="80"/>
    </location>
    <ligand>
        <name>molybdate</name>
        <dbReference type="ChEBI" id="CHEBI:36264"/>
    </ligand>
</feature>
<feature type="signal peptide" evidence="6">
    <location>
        <begin position="1"/>
        <end position="20"/>
    </location>
</feature>
<dbReference type="OrthoDB" id="9785015at2"/>
<evidence type="ECO:0000256" key="5">
    <source>
        <dbReference type="PIRSR" id="PIRSR004846-1"/>
    </source>
</evidence>
<dbReference type="InterPro" id="IPR005950">
    <property type="entry name" value="ModA"/>
</dbReference>
<dbReference type="EMBL" id="QVFV01000002">
    <property type="protein sequence ID" value="RZM79877.1"/>
    <property type="molecule type" value="Genomic_DNA"/>
</dbReference>
<dbReference type="GO" id="GO:0015689">
    <property type="term" value="P:molybdate ion transport"/>
    <property type="evidence" value="ECO:0007669"/>
    <property type="project" value="InterPro"/>
</dbReference>
<dbReference type="NCBIfam" id="TIGR01256">
    <property type="entry name" value="modA"/>
    <property type="match status" value="1"/>
</dbReference>
<dbReference type="CDD" id="cd13537">
    <property type="entry name" value="PBP2_YvgL_like"/>
    <property type="match status" value="1"/>
</dbReference>
<dbReference type="FunFam" id="3.40.190.10:FF:000035">
    <property type="entry name" value="Molybdate ABC transporter substrate-binding protein"/>
    <property type="match status" value="1"/>
</dbReference>
<accession>A0A4Q7EAE9</accession>
<comment type="similarity">
    <text evidence="1">Belongs to the bacterial solute-binding protein ModA family.</text>
</comment>